<dbReference type="Proteomes" id="UP000191094">
    <property type="component" value="Unassembled WGS sequence"/>
</dbReference>
<dbReference type="RefSeq" id="WP_078307881.1">
    <property type="nucleotide sequence ID" value="NZ_CP147511.1"/>
</dbReference>
<dbReference type="AlphaFoldDB" id="A0A1T0CD73"/>
<dbReference type="InterPro" id="IPR014056">
    <property type="entry name" value="TypeIITA-like_toxin_pred"/>
</dbReference>
<sequence length="99" mass="11423">MFTLKKTDEFNKWLKRVKNPIAKKSIVSRLHRLEVFGHFGDFEHVGDGIIELRIHTHGGIRIYLQQTEETLVLLLLGGDKTTQDYDIKKAKDIAKEYGA</sequence>
<dbReference type="PIRSF" id="PIRSF028744">
    <property type="entry name" value="Addict_mod_HI1419"/>
    <property type="match status" value="1"/>
</dbReference>
<dbReference type="PANTHER" id="PTHR41791:SF1">
    <property type="entry name" value="SSL7039 PROTEIN"/>
    <property type="match status" value="1"/>
</dbReference>
<dbReference type="InterPro" id="IPR009241">
    <property type="entry name" value="HigB-like"/>
</dbReference>
<comment type="caution">
    <text evidence="1">The sequence shown here is derived from an EMBL/GenBank/DDBJ whole genome shotgun (WGS) entry which is preliminary data.</text>
</comment>
<organism evidence="1 2">
    <name type="scientific">Lwoffella lincolnii</name>
    <dbReference type="NCBI Taxonomy" id="90241"/>
    <lineage>
        <taxon>Bacteria</taxon>
        <taxon>Pseudomonadati</taxon>
        <taxon>Pseudomonadota</taxon>
        <taxon>Gammaproteobacteria</taxon>
        <taxon>Moraxellales</taxon>
        <taxon>Moraxellaceae</taxon>
        <taxon>Lwoffella</taxon>
    </lineage>
</organism>
<dbReference type="NCBIfam" id="TIGR02683">
    <property type="entry name" value="upstrm_HI1419"/>
    <property type="match status" value="1"/>
</dbReference>
<gene>
    <name evidence="1" type="ORF">B0682_07505</name>
</gene>
<accession>A0A1T0CD73</accession>
<evidence type="ECO:0000313" key="2">
    <source>
        <dbReference type="Proteomes" id="UP000191094"/>
    </source>
</evidence>
<evidence type="ECO:0008006" key="3">
    <source>
        <dbReference type="Google" id="ProtNLM"/>
    </source>
</evidence>
<dbReference type="PANTHER" id="PTHR41791">
    <property type="entry name" value="SSL7039 PROTEIN"/>
    <property type="match status" value="1"/>
</dbReference>
<evidence type="ECO:0000313" key="1">
    <source>
        <dbReference type="EMBL" id="OOS20229.1"/>
    </source>
</evidence>
<reference evidence="1 2" key="1">
    <citation type="submission" date="2017-02" db="EMBL/GenBank/DDBJ databases">
        <title>Draft genome sequence of Moraxella lincolnii CCUG 9405T type strain.</title>
        <authorList>
            <person name="Salva-Serra F."/>
            <person name="Engstrom-Jakobsson H."/>
            <person name="Thorell K."/>
            <person name="Jaen-Luchoro D."/>
            <person name="Gonzales-Siles L."/>
            <person name="Karlsson R."/>
            <person name="Yazdan S."/>
            <person name="Boulund F."/>
            <person name="Johnning A."/>
            <person name="Engstrand L."/>
            <person name="Kristiansson E."/>
            <person name="Moore E."/>
        </authorList>
    </citation>
    <scope>NUCLEOTIDE SEQUENCE [LARGE SCALE GENOMIC DNA]</scope>
    <source>
        <strain evidence="1 2">CCUG 9405</strain>
    </source>
</reference>
<dbReference type="Pfam" id="PF05973">
    <property type="entry name" value="Gp49"/>
    <property type="match status" value="1"/>
</dbReference>
<keyword evidence="2" id="KW-1185">Reference proteome</keyword>
<dbReference type="EMBL" id="MUYT01000009">
    <property type="protein sequence ID" value="OOS20229.1"/>
    <property type="molecule type" value="Genomic_DNA"/>
</dbReference>
<name>A0A1T0CD73_9GAMM</name>
<protein>
    <recommendedName>
        <fullName evidence="3">Addiction module antitoxin RelB</fullName>
    </recommendedName>
</protein>
<proteinExistence type="predicted"/>
<dbReference type="OrthoDB" id="9800258at2"/>